<dbReference type="Pfam" id="PF02985">
    <property type="entry name" value="HEAT"/>
    <property type="match status" value="1"/>
</dbReference>
<dbReference type="InterPro" id="IPR000357">
    <property type="entry name" value="HEAT"/>
</dbReference>
<proteinExistence type="predicted"/>
<keyword evidence="3" id="KW-0175">Coiled coil</keyword>
<sequence length="888" mass="100129">MAKDDEAEFETVINWQSLLSAENDADLAELLSSPVENAITILKEFVFPFFRTGREIQKLSIIRTLSELLENNGEQVVDKVIPVLQQVLNDECSNLDIQCEAAITYKNIYRNIELTARIPIIGSVILNSMLQNATQQKDNLTAAAWLETLVEIIGHIPVQHLKQFVLPLTISQAQTSQRVQRRILATKLVGKLCANMEPTDIQYEIIPCVQLLCSDPNASVRNSIAQNLGDVVKSLQNTNDCAKMLVPCLVELCKDADIGTRETALDTVAHCIPFLSKETCKYSIVPLLKYCTEQAIIAEDETLNVVSKNLGQWTYLLKDVLTTRDFSWFFDSYVAIVGVPDRSSSSNIDGTCSSNIRVTTRRMCAYNFPCMILIYGEDYFKNRLLPILESFCSDPDDGIRSATAAGFHEVVKLLPDEPALIPPFFDLIRGSSAEVVGHLMRNLDEILPVLYKCVSKQNNCKISRVQLDRLIIGCCRMIRGTSFWRAQHCYLQNIAVLRFLIPINDLFVSFVPVLKQEVLTTRPIPCRVAASITLLLFMRQNPSRTARQSVIDFFIHSVAKHQNCHRRRLFLDVTPEVISVFSRKFFHTNFLTPVLEMANDKVANIRLQLCHILPKIKANLYLPQDEEILRQLEKIVRDLLCKEQNSSTRQLIQAYACDLSRAETRIKVDKSDQQKEEAENEIWDQEKAATQTIESGSSESDGVAIKEHLNEKVVKQKNAERLEKNLWHTHVQQTRTAVVRPQPHVVITQRSPSPMPRNISFNTATAEEKKLRLSATSQRSCKHEFGKKQKILVSPSLSVPLRQSHDEEISKAIFEMSGISACASSANHSSSSSIAPSSLLTSQRLHKLMPSKSASSVRSYNQGLIKVRSFSNIARTPNHLSVKVRTIK</sequence>
<dbReference type="InterPro" id="IPR021133">
    <property type="entry name" value="HEAT_type_2"/>
</dbReference>
<dbReference type="EMBL" id="UYYF01004576">
    <property type="protein sequence ID" value="VDN05571.1"/>
    <property type="molecule type" value="Genomic_DNA"/>
</dbReference>
<organism evidence="6">
    <name type="scientific">Thelazia callipaeda</name>
    <name type="common">Oriental eyeworm</name>
    <name type="synonym">Parasitic nematode</name>
    <dbReference type="NCBI Taxonomy" id="103827"/>
    <lineage>
        <taxon>Eukaryota</taxon>
        <taxon>Metazoa</taxon>
        <taxon>Ecdysozoa</taxon>
        <taxon>Nematoda</taxon>
        <taxon>Chromadorea</taxon>
        <taxon>Rhabditida</taxon>
        <taxon>Spirurina</taxon>
        <taxon>Spiruromorpha</taxon>
        <taxon>Thelazioidea</taxon>
        <taxon>Thelaziidae</taxon>
        <taxon>Thelazia</taxon>
    </lineage>
</organism>
<dbReference type="OMA" id="WRTERKA"/>
<dbReference type="GO" id="GO:0008287">
    <property type="term" value="C:protein serine/threonine phosphatase complex"/>
    <property type="evidence" value="ECO:0007669"/>
    <property type="project" value="TreeGrafter"/>
</dbReference>
<dbReference type="PANTHER" id="PTHR21467">
    <property type="entry name" value="PROTEIN PHOSPHATASE 4 REGULATORY SUBUNIT 4 PPP4R4"/>
    <property type="match status" value="1"/>
</dbReference>
<dbReference type="InterPro" id="IPR039918">
    <property type="entry name" value="PPP4R4"/>
</dbReference>
<dbReference type="WBParaSite" id="TCLT_0000806201-mRNA-1">
    <property type="protein sequence ID" value="TCLT_0000806201-mRNA-1"/>
    <property type="gene ID" value="TCLT_0000806201"/>
</dbReference>
<dbReference type="Proteomes" id="UP000276776">
    <property type="component" value="Unassembled WGS sequence"/>
</dbReference>
<dbReference type="PANTHER" id="PTHR21467:SF0">
    <property type="entry name" value="SERINE_THREONINE-PROTEIN PHOSPHATASE 4 REGULATORY SUBUNIT 4"/>
    <property type="match status" value="1"/>
</dbReference>
<dbReference type="STRING" id="103827.A0A158RCM0"/>
<feature type="coiled-coil region" evidence="3">
    <location>
        <begin position="661"/>
        <end position="725"/>
    </location>
</feature>
<dbReference type="GO" id="GO:0005829">
    <property type="term" value="C:cytosol"/>
    <property type="evidence" value="ECO:0007669"/>
    <property type="project" value="TreeGrafter"/>
</dbReference>
<gene>
    <name evidence="4" type="ORF">TCLT_LOCUS8051</name>
</gene>
<accession>A0A158RCM0</accession>
<feature type="repeat" description="HEAT" evidence="2">
    <location>
        <begin position="205"/>
        <end position="239"/>
    </location>
</feature>
<evidence type="ECO:0000313" key="5">
    <source>
        <dbReference type="Proteomes" id="UP000276776"/>
    </source>
</evidence>
<dbReference type="GO" id="GO:0019888">
    <property type="term" value="F:protein phosphatase regulator activity"/>
    <property type="evidence" value="ECO:0007669"/>
    <property type="project" value="TreeGrafter"/>
</dbReference>
<evidence type="ECO:0000256" key="3">
    <source>
        <dbReference type="SAM" id="Coils"/>
    </source>
</evidence>
<evidence type="ECO:0000256" key="2">
    <source>
        <dbReference type="PROSITE-ProRule" id="PRU00103"/>
    </source>
</evidence>
<keyword evidence="5" id="KW-1185">Reference proteome</keyword>
<protein>
    <submittedName>
        <fullName evidence="6">Serine/threonine-protein phosphatase 4 regulatory subunit 4</fullName>
    </submittedName>
</protein>
<feature type="repeat" description="HEAT" evidence="2">
    <location>
        <begin position="384"/>
        <end position="419"/>
    </location>
</feature>
<dbReference type="OrthoDB" id="340346at2759"/>
<reference evidence="6" key="1">
    <citation type="submission" date="2016-04" db="UniProtKB">
        <authorList>
            <consortium name="WormBaseParasite"/>
        </authorList>
    </citation>
    <scope>IDENTIFICATION</scope>
</reference>
<dbReference type="SUPFAM" id="SSF48371">
    <property type="entry name" value="ARM repeat"/>
    <property type="match status" value="1"/>
</dbReference>
<keyword evidence="1" id="KW-0677">Repeat</keyword>
<dbReference type="Gene3D" id="1.25.10.10">
    <property type="entry name" value="Leucine-rich Repeat Variant"/>
    <property type="match status" value="1"/>
</dbReference>
<evidence type="ECO:0000313" key="4">
    <source>
        <dbReference type="EMBL" id="VDN05571.1"/>
    </source>
</evidence>
<evidence type="ECO:0000256" key="1">
    <source>
        <dbReference type="ARBA" id="ARBA00022737"/>
    </source>
</evidence>
<dbReference type="InterPro" id="IPR011989">
    <property type="entry name" value="ARM-like"/>
</dbReference>
<reference evidence="4 5" key="2">
    <citation type="submission" date="2018-11" db="EMBL/GenBank/DDBJ databases">
        <authorList>
            <consortium name="Pathogen Informatics"/>
        </authorList>
    </citation>
    <scope>NUCLEOTIDE SEQUENCE [LARGE SCALE GENOMIC DNA]</scope>
</reference>
<name>A0A158RCM0_THECL</name>
<dbReference type="PROSITE" id="PS50077">
    <property type="entry name" value="HEAT_REPEAT"/>
    <property type="match status" value="2"/>
</dbReference>
<dbReference type="AlphaFoldDB" id="A0A158RCM0"/>
<evidence type="ECO:0000313" key="6">
    <source>
        <dbReference type="WBParaSite" id="TCLT_0000806201-mRNA-1"/>
    </source>
</evidence>
<dbReference type="InterPro" id="IPR016024">
    <property type="entry name" value="ARM-type_fold"/>
</dbReference>